<proteinExistence type="predicted"/>
<keyword evidence="1" id="KW-1185">Reference proteome</keyword>
<accession>A0A915HRW6</accession>
<evidence type="ECO:0000313" key="2">
    <source>
        <dbReference type="WBParaSite" id="nRc.2.0.1.t04271-RA"/>
    </source>
</evidence>
<name>A0A915HRW6_ROMCU</name>
<protein>
    <submittedName>
        <fullName evidence="2">Uncharacterized protein</fullName>
    </submittedName>
</protein>
<organism evidence="1 2">
    <name type="scientific">Romanomermis culicivorax</name>
    <name type="common">Nematode worm</name>
    <dbReference type="NCBI Taxonomy" id="13658"/>
    <lineage>
        <taxon>Eukaryota</taxon>
        <taxon>Metazoa</taxon>
        <taxon>Ecdysozoa</taxon>
        <taxon>Nematoda</taxon>
        <taxon>Enoplea</taxon>
        <taxon>Dorylaimia</taxon>
        <taxon>Mermithida</taxon>
        <taxon>Mermithoidea</taxon>
        <taxon>Mermithidae</taxon>
        <taxon>Romanomermis</taxon>
    </lineage>
</organism>
<dbReference type="AlphaFoldDB" id="A0A915HRW6"/>
<sequence>MATTTTVITANNENSNTMNNILTTMKESSSMESLNTNGQEDEMGLLSAGMDVHNLSVNMRKND</sequence>
<dbReference type="WBParaSite" id="nRc.2.0.1.t04271-RA">
    <property type="protein sequence ID" value="nRc.2.0.1.t04271-RA"/>
    <property type="gene ID" value="nRc.2.0.1.g04271"/>
</dbReference>
<dbReference type="Proteomes" id="UP000887565">
    <property type="component" value="Unplaced"/>
</dbReference>
<evidence type="ECO:0000313" key="1">
    <source>
        <dbReference type="Proteomes" id="UP000887565"/>
    </source>
</evidence>
<reference evidence="2" key="1">
    <citation type="submission" date="2022-11" db="UniProtKB">
        <authorList>
            <consortium name="WormBaseParasite"/>
        </authorList>
    </citation>
    <scope>IDENTIFICATION</scope>
</reference>